<keyword evidence="2" id="KW-1185">Reference proteome</keyword>
<sequence>MIALTTGEKIIELRKRNGYSQEELAEKLDVSRQSVSKWELNASTPDLERIVQMSELFHVSTDYLLKEGDQSQVDTQAGRWLGDEEVERFLAYKRKEQKTLPFAIGLCICSPITLIVLGGLWEGTPQEDRFGGLGMIVLLVLVAIGVGVLIYTSTQGAKFEWIEKEDVRLSERTARMLRQLKNDDELGHAKRTTLGICLCVLSVLPLFVSLFLDPDNGRNMAVSVGVLLFVVAIGAGILIYDGTMQEAVDMLLQEGEYTKKEKRFNRRYGYVPGVYWCLVTAIYLAWSFSTERWDETWLVFAVGGVLYAAVIGVLKAKKAE</sequence>
<comment type="caution">
    <text evidence="1">The sequence shown here is derived from an EMBL/GenBank/DDBJ whole genome shotgun (WGS) entry which is preliminary data.</text>
</comment>
<organism evidence="1 2">
    <name type="scientific">Dubosiella muris</name>
    <dbReference type="NCBI Taxonomy" id="3038133"/>
    <lineage>
        <taxon>Bacteria</taxon>
        <taxon>Bacillati</taxon>
        <taxon>Bacillota</taxon>
        <taxon>Erysipelotrichia</taxon>
        <taxon>Erysipelotrichales</taxon>
        <taxon>Erysipelotrichaceae</taxon>
        <taxon>Dubosiella</taxon>
    </lineage>
</organism>
<reference evidence="1" key="1">
    <citation type="submission" date="2019-04" db="EMBL/GenBank/DDBJ databases">
        <title>Microbes associate with the intestines of laboratory mice.</title>
        <authorList>
            <person name="Navarre W."/>
            <person name="Wong E."/>
            <person name="Huang K."/>
            <person name="Tropini C."/>
            <person name="Ng K."/>
            <person name="Yu B."/>
        </authorList>
    </citation>
    <scope>NUCLEOTIDE SEQUENCE</scope>
    <source>
        <strain evidence="1">NM09_H32</strain>
    </source>
</reference>
<proteinExistence type="predicted"/>
<evidence type="ECO:0000313" key="2">
    <source>
        <dbReference type="Proteomes" id="UP000308836"/>
    </source>
</evidence>
<dbReference type="Proteomes" id="UP000308836">
    <property type="component" value="Unassembled WGS sequence"/>
</dbReference>
<gene>
    <name evidence="1" type="ORF">E5336_04265</name>
</gene>
<protein>
    <submittedName>
        <fullName evidence="1">Helix-turn-helix domain-containing protein</fullName>
    </submittedName>
</protein>
<name>A0AC61R9R0_9FIRM</name>
<dbReference type="EMBL" id="SRYG01000006">
    <property type="protein sequence ID" value="TGY66516.1"/>
    <property type="molecule type" value="Genomic_DNA"/>
</dbReference>
<evidence type="ECO:0000313" key="1">
    <source>
        <dbReference type="EMBL" id="TGY66516.1"/>
    </source>
</evidence>
<accession>A0AC61R9R0</accession>